<proteinExistence type="predicted"/>
<protein>
    <submittedName>
        <fullName evidence="2">Uncharacterized protein</fullName>
    </submittedName>
</protein>
<accession>A0A1R2B5X0</accession>
<comment type="caution">
    <text evidence="2">The sequence shown here is derived from an EMBL/GenBank/DDBJ whole genome shotgun (WGS) entry which is preliminary data.</text>
</comment>
<dbReference type="EMBL" id="MPUH01000927">
    <property type="protein sequence ID" value="OMJ72136.1"/>
    <property type="molecule type" value="Genomic_DNA"/>
</dbReference>
<keyword evidence="1" id="KW-0175">Coiled coil</keyword>
<evidence type="ECO:0000313" key="3">
    <source>
        <dbReference type="Proteomes" id="UP000187209"/>
    </source>
</evidence>
<gene>
    <name evidence="2" type="ORF">SteCoe_29496</name>
</gene>
<sequence>MSKKELVSRLLSSDCIDKENPEWKKPPDKIKNSFLIQEAAKGIAKKKIDIQVLSEENAKLLLQIEKLSAACDKSNAKNEGLIKRKEDLANKYQALHEENLKIINNKEQELNKIEEKNQEIREEIECFTEKKEQEIKESEQRIEKLMKISEATKIQIREEKELRLKYQRSVFTMQHLVSEHQKLKSITEAQEKRLSILLGLLEASKEHLSKSIEQKSLLLNQTSEAAEKMCQLCEETLVAEQKFYDERDYDIMHTPPHIKVKRRPRKI</sequence>
<dbReference type="Proteomes" id="UP000187209">
    <property type="component" value="Unassembled WGS sequence"/>
</dbReference>
<evidence type="ECO:0000313" key="2">
    <source>
        <dbReference type="EMBL" id="OMJ72136.1"/>
    </source>
</evidence>
<name>A0A1R2B5X0_9CILI</name>
<evidence type="ECO:0000256" key="1">
    <source>
        <dbReference type="SAM" id="Coils"/>
    </source>
</evidence>
<organism evidence="2 3">
    <name type="scientific">Stentor coeruleus</name>
    <dbReference type="NCBI Taxonomy" id="5963"/>
    <lineage>
        <taxon>Eukaryota</taxon>
        <taxon>Sar</taxon>
        <taxon>Alveolata</taxon>
        <taxon>Ciliophora</taxon>
        <taxon>Postciliodesmatophora</taxon>
        <taxon>Heterotrichea</taxon>
        <taxon>Heterotrichida</taxon>
        <taxon>Stentoridae</taxon>
        <taxon>Stentor</taxon>
    </lineage>
</organism>
<reference evidence="2 3" key="1">
    <citation type="submission" date="2016-11" db="EMBL/GenBank/DDBJ databases">
        <title>The macronuclear genome of Stentor coeruleus: a giant cell with tiny introns.</title>
        <authorList>
            <person name="Slabodnick M."/>
            <person name="Ruby J.G."/>
            <person name="Reiff S.B."/>
            <person name="Swart E.C."/>
            <person name="Gosai S."/>
            <person name="Prabakaran S."/>
            <person name="Witkowska E."/>
            <person name="Larue G.E."/>
            <person name="Fisher S."/>
            <person name="Freeman R.M."/>
            <person name="Gunawardena J."/>
            <person name="Chu W."/>
            <person name="Stover N.A."/>
            <person name="Gregory B.D."/>
            <person name="Nowacki M."/>
            <person name="Derisi J."/>
            <person name="Roy S.W."/>
            <person name="Marshall W.F."/>
            <person name="Sood P."/>
        </authorList>
    </citation>
    <scope>NUCLEOTIDE SEQUENCE [LARGE SCALE GENOMIC DNA]</scope>
    <source>
        <strain evidence="2">WM001</strain>
    </source>
</reference>
<dbReference type="AlphaFoldDB" id="A0A1R2B5X0"/>
<dbReference type="OrthoDB" id="10479817at2759"/>
<keyword evidence="3" id="KW-1185">Reference proteome</keyword>
<feature type="coiled-coil region" evidence="1">
    <location>
        <begin position="50"/>
        <end position="155"/>
    </location>
</feature>